<dbReference type="Gene3D" id="3.50.50.60">
    <property type="entry name" value="FAD/NAD(P)-binding domain"/>
    <property type="match status" value="1"/>
</dbReference>
<evidence type="ECO:0000256" key="5">
    <source>
        <dbReference type="ARBA" id="ARBA00023002"/>
    </source>
</evidence>
<dbReference type="PANTHER" id="PTHR48467:SF1">
    <property type="entry name" value="GLUTAMATE SYNTHASE 1 [NADH], CHLOROPLASTIC-LIKE"/>
    <property type="match status" value="1"/>
</dbReference>
<keyword evidence="3" id="KW-0274">FAD</keyword>
<dbReference type="InterPro" id="IPR055275">
    <property type="entry name" value="Ferredox_Rdtase"/>
</dbReference>
<evidence type="ECO:0000256" key="4">
    <source>
        <dbReference type="ARBA" id="ARBA00022857"/>
    </source>
</evidence>
<organism evidence="7 8">
    <name type="scientific">Rozella allomycis (strain CSF55)</name>
    <dbReference type="NCBI Taxonomy" id="988480"/>
    <lineage>
        <taxon>Eukaryota</taxon>
        <taxon>Fungi</taxon>
        <taxon>Fungi incertae sedis</taxon>
        <taxon>Cryptomycota</taxon>
        <taxon>Cryptomycota incertae sedis</taxon>
        <taxon>Rozella</taxon>
    </lineage>
</organism>
<sequence>MRLAVVGSGPAAFYCIQRLIKKAKFPIHIDMFERHPLPFGLACMSKFIEIGKSLKNFYGNVLIGDLRKPLSHQTHIPLKRLCERYNSILLASGATGANKLHIHGSEHIVTSVDFVALYNTEPNDKNNVELIQKISKIKHVTIIGNGNVALDIARMLLKPKSELENTDINKGFLENLSNSINTVLIIGRKSIYDVQFTAKEIREITNINDVQIKLNKREIYPEPSVLSKSKKRVVDLLLSSASDASNIKKKTLEFKFMRVPKCVHKMNEHLTMSVGKYRNQNDILVPSGEHEHIETDLIISSIGYAQENIDTLIENSKITHPTGKLLTNDSHCMLYSAGWAKRGPSGVLASTMMDANITADAILEDMDKQLDHESKHDMLPINNYVNWESAIRIHRKEIENGAKYSRSEILSLANTINI</sequence>
<feature type="domain" description="FAD/NAD(P)-binding" evidence="6">
    <location>
        <begin position="2"/>
        <end position="170"/>
    </location>
</feature>
<reference evidence="8" key="1">
    <citation type="journal article" date="2018" name="Nat. Microbiol.">
        <title>Leveraging single-cell genomics to expand the fungal tree of life.</title>
        <authorList>
            <person name="Ahrendt S.R."/>
            <person name="Quandt C.A."/>
            <person name="Ciobanu D."/>
            <person name="Clum A."/>
            <person name="Salamov A."/>
            <person name="Andreopoulos B."/>
            <person name="Cheng J.F."/>
            <person name="Woyke T."/>
            <person name="Pelin A."/>
            <person name="Henrissat B."/>
            <person name="Reynolds N.K."/>
            <person name="Benny G.L."/>
            <person name="Smith M.E."/>
            <person name="James T.Y."/>
            <person name="Grigoriev I.V."/>
        </authorList>
    </citation>
    <scope>NUCLEOTIDE SEQUENCE [LARGE SCALE GENOMIC DNA]</scope>
    <source>
        <strain evidence="8">CSF55</strain>
    </source>
</reference>
<evidence type="ECO:0000256" key="1">
    <source>
        <dbReference type="ARBA" id="ARBA00001974"/>
    </source>
</evidence>
<keyword evidence="2" id="KW-0285">Flavoprotein</keyword>
<gene>
    <name evidence="7" type="ORF">ROZALSC1DRAFT_26856</name>
</gene>
<keyword evidence="4" id="KW-0521">NADP</keyword>
<dbReference type="SUPFAM" id="SSF51905">
    <property type="entry name" value="FAD/NAD(P)-binding domain"/>
    <property type="match status" value="2"/>
</dbReference>
<keyword evidence="5" id="KW-0560">Oxidoreductase</keyword>
<evidence type="ECO:0000313" key="8">
    <source>
        <dbReference type="Proteomes" id="UP000281549"/>
    </source>
</evidence>
<dbReference type="Gene3D" id="3.40.50.720">
    <property type="entry name" value="NAD(P)-binding Rossmann-like Domain"/>
    <property type="match status" value="1"/>
</dbReference>
<evidence type="ECO:0000256" key="2">
    <source>
        <dbReference type="ARBA" id="ARBA00022630"/>
    </source>
</evidence>
<comment type="cofactor">
    <cofactor evidence="1">
        <name>FAD</name>
        <dbReference type="ChEBI" id="CHEBI:57692"/>
    </cofactor>
</comment>
<dbReference type="InterPro" id="IPR036188">
    <property type="entry name" value="FAD/NAD-bd_sf"/>
</dbReference>
<evidence type="ECO:0000313" key="7">
    <source>
        <dbReference type="EMBL" id="RKP21750.1"/>
    </source>
</evidence>
<dbReference type="Proteomes" id="UP000281549">
    <property type="component" value="Unassembled WGS sequence"/>
</dbReference>
<evidence type="ECO:0000256" key="3">
    <source>
        <dbReference type="ARBA" id="ARBA00022827"/>
    </source>
</evidence>
<dbReference type="AlphaFoldDB" id="A0A4P9YSM3"/>
<dbReference type="PANTHER" id="PTHR48467">
    <property type="entry name" value="GLUTAMATE SYNTHASE 1 [NADH], CHLOROPLASTIC-LIKE"/>
    <property type="match status" value="1"/>
</dbReference>
<proteinExistence type="predicted"/>
<accession>A0A4P9YSM3</accession>
<evidence type="ECO:0000259" key="6">
    <source>
        <dbReference type="Pfam" id="PF07992"/>
    </source>
</evidence>
<dbReference type="PRINTS" id="PR00419">
    <property type="entry name" value="ADXRDTASE"/>
</dbReference>
<dbReference type="EMBL" id="ML004931">
    <property type="protein sequence ID" value="RKP21750.1"/>
    <property type="molecule type" value="Genomic_DNA"/>
</dbReference>
<dbReference type="Pfam" id="PF07992">
    <property type="entry name" value="Pyr_redox_2"/>
    <property type="match status" value="1"/>
</dbReference>
<dbReference type="InterPro" id="IPR023753">
    <property type="entry name" value="FAD/NAD-binding_dom"/>
</dbReference>
<protein>
    <submittedName>
        <fullName evidence="7">FAD/NAD(P)-binding domain-containing protein</fullName>
    </submittedName>
</protein>
<dbReference type="GO" id="GO:0016491">
    <property type="term" value="F:oxidoreductase activity"/>
    <property type="evidence" value="ECO:0007669"/>
    <property type="project" value="UniProtKB-KW"/>
</dbReference>
<name>A0A4P9YSM3_ROZAC</name>